<evidence type="ECO:0000259" key="1">
    <source>
        <dbReference type="Pfam" id="PF00294"/>
    </source>
</evidence>
<sequence>MAQTIPLLTTLGLMVIDEIEDPSTNEVKEVLGGSGAWCSVGACMFLPKTKAKSICWKFQIGGDLSSEMEKQIIGWGINAEIEQMKGNETCRTKIKDKTGDSALAEYIRPKLAVEPHHLRGSIMLKAQCFHLVTPLDVLGQEVRDLIQLRQEVGMDRPLIIWAPPSLTCHVRNLNCCMNAVRHVDVFSPNHIELLRLFGREPSFDRNEIETLAGRFLDEGVGPTGNGSVVSRWLPAYYDSEHNNRPVVDTTGAGNAFLGGFIAGWVKTGDAVEAAAYGNVASSFALEQVGPPVATGLDGELWNGVCPRARLQEYRVRMGGSEQAVSA</sequence>
<dbReference type="InterPro" id="IPR029056">
    <property type="entry name" value="Ribokinase-like"/>
</dbReference>
<accession>A0AA39CFG6</accession>
<dbReference type="PANTHER" id="PTHR47098">
    <property type="entry name" value="PROTEIN MAK32"/>
    <property type="match status" value="1"/>
</dbReference>
<gene>
    <name evidence="2" type="ORF">H2200_009285</name>
</gene>
<protein>
    <recommendedName>
        <fullName evidence="1">Carbohydrate kinase PfkB domain-containing protein</fullName>
    </recommendedName>
</protein>
<comment type="caution">
    <text evidence="2">The sequence shown here is derived from an EMBL/GenBank/DDBJ whole genome shotgun (WGS) entry which is preliminary data.</text>
</comment>
<evidence type="ECO:0000313" key="2">
    <source>
        <dbReference type="EMBL" id="KAJ9606324.1"/>
    </source>
</evidence>
<dbReference type="EMBL" id="JAPDRK010000014">
    <property type="protein sequence ID" value="KAJ9606324.1"/>
    <property type="molecule type" value="Genomic_DNA"/>
</dbReference>
<keyword evidence="3" id="KW-1185">Reference proteome</keyword>
<reference evidence="2" key="1">
    <citation type="submission" date="2022-10" db="EMBL/GenBank/DDBJ databases">
        <title>Culturing micro-colonial fungi from biological soil crusts in the Mojave desert and describing Neophaeococcomyces mojavensis, and introducing the new genera and species Taxawa tesnikishii.</title>
        <authorList>
            <person name="Kurbessoian T."/>
            <person name="Stajich J.E."/>
        </authorList>
    </citation>
    <scope>NUCLEOTIDE SEQUENCE</scope>
    <source>
        <strain evidence="2">TK_41</strain>
    </source>
</reference>
<feature type="domain" description="Carbohydrate kinase PfkB" evidence="1">
    <location>
        <begin position="53"/>
        <end position="289"/>
    </location>
</feature>
<dbReference type="InterPro" id="IPR011611">
    <property type="entry name" value="PfkB_dom"/>
</dbReference>
<evidence type="ECO:0000313" key="3">
    <source>
        <dbReference type="Proteomes" id="UP001172673"/>
    </source>
</evidence>
<dbReference type="Pfam" id="PF00294">
    <property type="entry name" value="PfkB"/>
    <property type="match status" value="1"/>
</dbReference>
<name>A0AA39CFG6_9EURO</name>
<proteinExistence type="predicted"/>
<dbReference type="SUPFAM" id="SSF53613">
    <property type="entry name" value="Ribokinase-like"/>
    <property type="match status" value="1"/>
</dbReference>
<dbReference type="Gene3D" id="3.40.1190.20">
    <property type="match status" value="1"/>
</dbReference>
<dbReference type="Proteomes" id="UP001172673">
    <property type="component" value="Unassembled WGS sequence"/>
</dbReference>
<organism evidence="2 3">
    <name type="scientific">Cladophialophora chaetospira</name>
    <dbReference type="NCBI Taxonomy" id="386627"/>
    <lineage>
        <taxon>Eukaryota</taxon>
        <taxon>Fungi</taxon>
        <taxon>Dikarya</taxon>
        <taxon>Ascomycota</taxon>
        <taxon>Pezizomycotina</taxon>
        <taxon>Eurotiomycetes</taxon>
        <taxon>Chaetothyriomycetidae</taxon>
        <taxon>Chaetothyriales</taxon>
        <taxon>Herpotrichiellaceae</taxon>
        <taxon>Cladophialophora</taxon>
    </lineage>
</organism>
<dbReference type="PANTHER" id="PTHR47098:SF1">
    <property type="entry name" value="PFKB FAMILY CARBOHYDRATE KINASE SUPERFAMILY (AFU_ORTHOLOGUE AFUA_4G09500)"/>
    <property type="match status" value="1"/>
</dbReference>
<dbReference type="AlphaFoldDB" id="A0AA39CFG6"/>